<dbReference type="EnsemblPlants" id="Kaladp0039s0627.1.v1.1">
    <property type="protein sequence ID" value="Kaladp0039s0627.1.v1.1"/>
    <property type="gene ID" value="Kaladp0039s0627.v1.1"/>
</dbReference>
<protein>
    <submittedName>
        <fullName evidence="1">Uncharacterized protein</fullName>
    </submittedName>
</protein>
<sequence>MICICLVSCFRNGRRFVTSELMIASGEPLLEQYKPIIVVDTCCSCPSIYRVINIRGGCGGRGERNPIWSNKLPEDEIPFPLILLSVWESYRVANCAVFDAKD</sequence>
<organism evidence="1 2">
    <name type="scientific">Kalanchoe fedtschenkoi</name>
    <name type="common">Lavender scallops</name>
    <name type="synonym">South American air plant</name>
    <dbReference type="NCBI Taxonomy" id="63787"/>
    <lineage>
        <taxon>Eukaryota</taxon>
        <taxon>Viridiplantae</taxon>
        <taxon>Streptophyta</taxon>
        <taxon>Embryophyta</taxon>
        <taxon>Tracheophyta</taxon>
        <taxon>Spermatophyta</taxon>
        <taxon>Magnoliopsida</taxon>
        <taxon>eudicotyledons</taxon>
        <taxon>Gunneridae</taxon>
        <taxon>Pentapetalae</taxon>
        <taxon>Saxifragales</taxon>
        <taxon>Crassulaceae</taxon>
        <taxon>Kalanchoe</taxon>
    </lineage>
</organism>
<dbReference type="Proteomes" id="UP000594263">
    <property type="component" value="Unplaced"/>
</dbReference>
<dbReference type="Gramene" id="Kaladp0039s0627.1.v1.1">
    <property type="protein sequence ID" value="Kaladp0039s0627.1.v1.1"/>
    <property type="gene ID" value="Kaladp0039s0627.v1.1"/>
</dbReference>
<dbReference type="AlphaFoldDB" id="A0A7N0TLR3"/>
<keyword evidence="2" id="KW-1185">Reference proteome</keyword>
<proteinExistence type="predicted"/>
<reference evidence="1" key="1">
    <citation type="submission" date="2021-01" db="UniProtKB">
        <authorList>
            <consortium name="EnsemblPlants"/>
        </authorList>
    </citation>
    <scope>IDENTIFICATION</scope>
</reference>
<accession>A0A7N0TLR3</accession>
<evidence type="ECO:0000313" key="2">
    <source>
        <dbReference type="Proteomes" id="UP000594263"/>
    </source>
</evidence>
<name>A0A7N0TLR3_KALFE</name>
<evidence type="ECO:0000313" key="1">
    <source>
        <dbReference type="EnsemblPlants" id="Kaladp0039s0627.1.v1.1"/>
    </source>
</evidence>